<evidence type="ECO:0000256" key="1">
    <source>
        <dbReference type="ARBA" id="ARBA00044777"/>
    </source>
</evidence>
<evidence type="ECO:0000313" key="2">
    <source>
        <dbReference type="EMBL" id="PWJ96254.1"/>
    </source>
</evidence>
<proteinExistence type="predicted"/>
<dbReference type="AlphaFoldDB" id="A0AA45HJM3"/>
<dbReference type="InterPro" id="IPR003768">
    <property type="entry name" value="ScpA"/>
</dbReference>
<keyword evidence="3" id="KW-1185">Reference proteome</keyword>
<accession>A0AA45HJM3</accession>
<gene>
    <name evidence="2" type="ORF">C7380_102171</name>
</gene>
<sequence length="217" mass="25730">MIIEELNIEIDIYSGSFSTLVELVKDKKIPLNEISVSEISDLYLNFIQKNKNKLSEIGEFMKLSAYLTYLKSLSLLPDKNNKNRLRKHTEQLYSTIDDYELLDYTKKILMKEYGKPSAKYVRVKPRDKIDQKDAKIQLENFVNDYLKVQEKLEIIKEVYSVEEAIKRLEKENQLNIYDIYKISDFNKLKFIVLFLGILTLIRNDRFSYEDGIFINLK</sequence>
<comment type="caution">
    <text evidence="2">The sequence shown here is derived from an EMBL/GenBank/DDBJ whole genome shotgun (WGS) entry which is preliminary data.</text>
</comment>
<dbReference type="PANTHER" id="PTHR33969:SF2">
    <property type="entry name" value="SEGREGATION AND CONDENSATION PROTEIN A"/>
    <property type="match status" value="1"/>
</dbReference>
<name>A0AA45HJM3_9BACT</name>
<dbReference type="PANTHER" id="PTHR33969">
    <property type="entry name" value="SEGREGATION AND CONDENSATION PROTEIN A"/>
    <property type="match status" value="1"/>
</dbReference>
<dbReference type="Proteomes" id="UP000245921">
    <property type="component" value="Unassembled WGS sequence"/>
</dbReference>
<organism evidence="2 3">
    <name type="scientific">Oceanotoga teriensis</name>
    <dbReference type="NCBI Taxonomy" id="515440"/>
    <lineage>
        <taxon>Bacteria</taxon>
        <taxon>Thermotogati</taxon>
        <taxon>Thermotogota</taxon>
        <taxon>Thermotogae</taxon>
        <taxon>Petrotogales</taxon>
        <taxon>Petrotogaceae</taxon>
        <taxon>Oceanotoga</taxon>
    </lineage>
</organism>
<dbReference type="EMBL" id="QGGI01000002">
    <property type="protein sequence ID" value="PWJ96254.1"/>
    <property type="molecule type" value="Genomic_DNA"/>
</dbReference>
<protein>
    <recommendedName>
        <fullName evidence="1">Segregation and condensation protein A</fullName>
    </recommendedName>
</protein>
<evidence type="ECO:0000313" key="3">
    <source>
        <dbReference type="Proteomes" id="UP000245921"/>
    </source>
</evidence>
<dbReference type="Gene3D" id="6.10.250.2410">
    <property type="match status" value="1"/>
</dbReference>
<reference evidence="2 3" key="1">
    <citation type="submission" date="2018-05" db="EMBL/GenBank/DDBJ databases">
        <title>Genomic Encyclopedia of Type Strains, Phase IV (KMG-IV): sequencing the most valuable type-strain genomes for metagenomic binning, comparative biology and taxonomic classification.</title>
        <authorList>
            <person name="Goeker M."/>
        </authorList>
    </citation>
    <scope>NUCLEOTIDE SEQUENCE [LARGE SCALE GENOMIC DNA]</scope>
    <source>
        <strain evidence="2 3">DSM 24906</strain>
    </source>
</reference>